<dbReference type="Proteomes" id="UP001626550">
    <property type="component" value="Unassembled WGS sequence"/>
</dbReference>
<dbReference type="AlphaFoldDB" id="A0ABD2PYU8"/>
<keyword evidence="2" id="KW-1185">Reference proteome</keyword>
<protein>
    <submittedName>
        <fullName evidence="1">Uncharacterized protein</fullName>
    </submittedName>
</protein>
<evidence type="ECO:0000313" key="1">
    <source>
        <dbReference type="EMBL" id="KAL3311031.1"/>
    </source>
</evidence>
<accession>A0ABD2PYU8</accession>
<name>A0ABD2PYU8_9PLAT</name>
<evidence type="ECO:0000313" key="2">
    <source>
        <dbReference type="Proteomes" id="UP001626550"/>
    </source>
</evidence>
<dbReference type="EMBL" id="JBJKFK010002486">
    <property type="protein sequence ID" value="KAL3311031.1"/>
    <property type="molecule type" value="Genomic_DNA"/>
</dbReference>
<reference evidence="1 2" key="1">
    <citation type="submission" date="2024-11" db="EMBL/GenBank/DDBJ databases">
        <title>Adaptive evolution of stress response genes in parasites aligns with host niche diversity.</title>
        <authorList>
            <person name="Hahn C."/>
            <person name="Resl P."/>
        </authorList>
    </citation>
    <scope>NUCLEOTIDE SEQUENCE [LARGE SCALE GENOMIC DNA]</scope>
    <source>
        <strain evidence="1">EGGRZ-B1_66</strain>
        <tissue evidence="1">Body</tissue>
    </source>
</reference>
<sequence length="389" mass="43456">MGSEVTSQEVGTTERPTMEIKRCVDPHSCSEYATCYEFASEPVCICSLGLFGGADFCFQDATNLPMTDFSSKVLIDTEGEVELDGKFTHLFTNIFARTINAENEQQGVTTIDGLKNMDARKIFLLSPAWHLLNAMAALRDPACSINFDAGGMHTFNLFTLAEAFKQPAELQVVLQMDNGANLTAKFTIVGNEFMQGTEARLDYSGTIDTSGNISAYLETDLQEKLGSLSYYAKYRVDNDNVVRFAPQDIFFEPKTPTLGREIKGTWTAEMRPIKPAKGYGMQFAQAQIGSSYLYLKYYSNSYCIKECSGSDCKVRCVDRAYLMNQEPGPCDCQICPGKNEKCYPKDKAFTCDCKEAYHRDSFGICSREFHSLPLSPLEYIHQSPHFGCF</sequence>
<comment type="caution">
    <text evidence="1">The sequence shown here is derived from an EMBL/GenBank/DDBJ whole genome shotgun (WGS) entry which is preliminary data.</text>
</comment>
<proteinExistence type="predicted"/>
<organism evidence="1 2">
    <name type="scientific">Cichlidogyrus casuarinus</name>
    <dbReference type="NCBI Taxonomy" id="1844966"/>
    <lineage>
        <taxon>Eukaryota</taxon>
        <taxon>Metazoa</taxon>
        <taxon>Spiralia</taxon>
        <taxon>Lophotrochozoa</taxon>
        <taxon>Platyhelminthes</taxon>
        <taxon>Monogenea</taxon>
        <taxon>Monopisthocotylea</taxon>
        <taxon>Dactylogyridea</taxon>
        <taxon>Ancyrocephalidae</taxon>
        <taxon>Cichlidogyrus</taxon>
    </lineage>
</organism>
<gene>
    <name evidence="1" type="ORF">Ciccas_010394</name>
</gene>